<comment type="caution">
    <text evidence="1">The sequence shown here is derived from an EMBL/GenBank/DDBJ whole genome shotgun (WGS) entry which is preliminary data.</text>
</comment>
<evidence type="ECO:0000313" key="2">
    <source>
        <dbReference type="Proteomes" id="UP000275652"/>
    </source>
</evidence>
<sequence length="305" mass="33648">VVVRFFIDCYRQHLLSPTDTVNCVVLEGGSGSCKFAAAFIPAVMTLLEDADLQHVIRPCVIQNDPIRLRVANATLDVSTTPLFVVGNYFFDSLPTDAFVVDGDGAVCEVCTDDESADTFTLSHDVVDTTQYYQDNDDSKCLNKALTALVQHIQAAYPRRKCLLLFPVDAFRFVLALRRRSSARSPFGMLVGDATVHFSDILTDIPELSPHADCFCLPVDFDVINRFLDIAFASTCKVQVSTTTPVFSDTFQVLYATLFPLQEASSSLGATDKARLLFQSCLHHKPRAKFATRLTTAMTITTPFCS</sequence>
<feature type="non-terminal residue" evidence="1">
    <location>
        <position position="1"/>
    </location>
</feature>
<gene>
    <name evidence="1" type="ORF">DYB28_003834</name>
</gene>
<dbReference type="InterPro" id="IPR038375">
    <property type="entry name" value="NDUFAF7_sf"/>
</dbReference>
<proteinExistence type="predicted"/>
<protein>
    <submittedName>
        <fullName evidence="1">Uncharacterized protein</fullName>
    </submittedName>
</protein>
<reference evidence="1 2" key="1">
    <citation type="journal article" date="2018" name="J. Invertebr. Pathol.">
        <title>New genotyping method for the causative agent of crayfish plague (Aphanomyces astaci) based on whole genome data.</title>
        <authorList>
            <person name="Minardi D."/>
            <person name="Studholme D.J."/>
            <person name="van der Giezen M."/>
            <person name="Pretto T."/>
            <person name="Oidtmann B."/>
        </authorList>
    </citation>
    <scope>NUCLEOTIDE SEQUENCE [LARGE SCALE GENOMIC DNA]</scope>
    <source>
        <strain evidence="1 2">KB13</strain>
    </source>
</reference>
<evidence type="ECO:0000313" key="1">
    <source>
        <dbReference type="EMBL" id="RLO05314.1"/>
    </source>
</evidence>
<dbReference type="Proteomes" id="UP000275652">
    <property type="component" value="Unassembled WGS sequence"/>
</dbReference>
<dbReference type="AlphaFoldDB" id="A0A9X8DXP1"/>
<dbReference type="EMBL" id="QUTI01027154">
    <property type="protein sequence ID" value="RLO05314.1"/>
    <property type="molecule type" value="Genomic_DNA"/>
</dbReference>
<organism evidence="1 2">
    <name type="scientific">Aphanomyces astaci</name>
    <name type="common">Crayfish plague agent</name>
    <dbReference type="NCBI Taxonomy" id="112090"/>
    <lineage>
        <taxon>Eukaryota</taxon>
        <taxon>Sar</taxon>
        <taxon>Stramenopiles</taxon>
        <taxon>Oomycota</taxon>
        <taxon>Saprolegniomycetes</taxon>
        <taxon>Saprolegniales</taxon>
        <taxon>Verrucalvaceae</taxon>
        <taxon>Aphanomyces</taxon>
    </lineage>
</organism>
<name>A0A9X8DXP1_APHAT</name>
<dbReference type="Gene3D" id="3.40.50.12710">
    <property type="match status" value="1"/>
</dbReference>
<accession>A0A9X8DXP1</accession>